<name>A0A1E7JKT6_9ACTN</name>
<keyword evidence="2" id="KW-1185">Reference proteome</keyword>
<dbReference type="InterPro" id="IPR045592">
    <property type="entry name" value="DUF6461"/>
</dbReference>
<dbReference type="AlphaFoldDB" id="A0A1E7JKT6"/>
<proteinExistence type="predicted"/>
<accession>A0A1E7JKT6</accession>
<dbReference type="EMBL" id="LJGT01000040">
    <property type="protein sequence ID" value="OEU88264.1"/>
    <property type="molecule type" value="Genomic_DNA"/>
</dbReference>
<protein>
    <submittedName>
        <fullName evidence="1">Uncharacterized protein</fullName>
    </submittedName>
</protein>
<reference evidence="1 2" key="1">
    <citation type="journal article" date="2016" name="Front. Microbiol.">
        <title>Comparative Genomics Analysis of Streptomyces Species Reveals Their Adaptation to the Marine Environment and Their Diversity at the Genomic Level.</title>
        <authorList>
            <person name="Tian X."/>
            <person name="Zhang Z."/>
            <person name="Yang T."/>
            <person name="Chen M."/>
            <person name="Li J."/>
            <person name="Chen F."/>
            <person name="Yang J."/>
            <person name="Li W."/>
            <person name="Zhang B."/>
            <person name="Zhang Z."/>
            <person name="Wu J."/>
            <person name="Zhang C."/>
            <person name="Long L."/>
            <person name="Xiao J."/>
        </authorList>
    </citation>
    <scope>NUCLEOTIDE SEQUENCE [LARGE SCALE GENOMIC DNA]</scope>
    <source>
        <strain evidence="1 2">SCSIO 10390</strain>
    </source>
</reference>
<dbReference type="Pfam" id="PF20062">
    <property type="entry name" value="DUF6461"/>
    <property type="match status" value="1"/>
</dbReference>
<dbReference type="STRING" id="933944.AN215_19165"/>
<organism evidence="1 2">
    <name type="scientific">Streptomyces abyssalis</name>
    <dbReference type="NCBI Taxonomy" id="933944"/>
    <lineage>
        <taxon>Bacteria</taxon>
        <taxon>Bacillati</taxon>
        <taxon>Actinomycetota</taxon>
        <taxon>Actinomycetes</taxon>
        <taxon>Kitasatosporales</taxon>
        <taxon>Streptomycetaceae</taxon>
        <taxon>Streptomyces</taxon>
    </lineage>
</organism>
<comment type="caution">
    <text evidence="1">The sequence shown here is derived from an EMBL/GenBank/DDBJ whole genome shotgun (WGS) entry which is preliminary data.</text>
</comment>
<evidence type="ECO:0000313" key="1">
    <source>
        <dbReference type="EMBL" id="OEU88264.1"/>
    </source>
</evidence>
<sequence length="208" mass="22491">MRGTVRDPLEQLRWLDVGEGHCPLGEIFSVSFFRGLGTEEVLRRFGTGAQEGVRMSFGALRDRVENLLPQSDGGAGGQYVGVLEAGEWSVAVELSGWEATLPDVAERLSHACEMVAVTRHDYAEHDFVYAVDGSFVTGFNAHTPGYRFGSDPEALNSRIRAIGVDPEQDEMCLDDPIATSFALAAEITGVVFAPDTLERPLLVGSVST</sequence>
<gene>
    <name evidence="1" type="ORF">AN215_19165</name>
</gene>
<dbReference type="Proteomes" id="UP000176087">
    <property type="component" value="Unassembled WGS sequence"/>
</dbReference>
<evidence type="ECO:0000313" key="2">
    <source>
        <dbReference type="Proteomes" id="UP000176087"/>
    </source>
</evidence>
<dbReference type="RefSeq" id="WP_070011935.1">
    <property type="nucleotide sequence ID" value="NZ_LJGS01000041.1"/>
</dbReference>